<dbReference type="Gramene" id="rna39050">
    <property type="protein sequence ID" value="RHN44883.1"/>
    <property type="gene ID" value="gene39050"/>
</dbReference>
<dbReference type="Gene3D" id="3.40.50.2000">
    <property type="entry name" value="Glycogen Phosphorylase B"/>
    <property type="match status" value="2"/>
</dbReference>
<dbReference type="SUPFAM" id="SSF53756">
    <property type="entry name" value="UDP-Glycosyltransferase/glycogen phosphorylase"/>
    <property type="match status" value="1"/>
</dbReference>
<evidence type="ECO:0000256" key="1">
    <source>
        <dbReference type="SAM" id="Phobius"/>
    </source>
</evidence>
<gene>
    <name evidence="2" type="ORF">MtrunA17_Chr7g0224201</name>
</gene>
<accession>A0A396GWK2</accession>
<proteinExistence type="predicted"/>
<keyword evidence="1" id="KW-1133">Transmembrane helix</keyword>
<organism evidence="2 3">
    <name type="scientific">Medicago truncatula</name>
    <name type="common">Barrel medic</name>
    <name type="synonym">Medicago tribuloides</name>
    <dbReference type="NCBI Taxonomy" id="3880"/>
    <lineage>
        <taxon>Eukaryota</taxon>
        <taxon>Viridiplantae</taxon>
        <taxon>Streptophyta</taxon>
        <taxon>Embryophyta</taxon>
        <taxon>Tracheophyta</taxon>
        <taxon>Spermatophyta</taxon>
        <taxon>Magnoliopsida</taxon>
        <taxon>eudicotyledons</taxon>
        <taxon>Gunneridae</taxon>
        <taxon>Pentapetalae</taxon>
        <taxon>rosids</taxon>
        <taxon>fabids</taxon>
        <taxon>Fabales</taxon>
        <taxon>Fabaceae</taxon>
        <taxon>Papilionoideae</taxon>
        <taxon>50 kb inversion clade</taxon>
        <taxon>NPAAA clade</taxon>
        <taxon>Hologalegina</taxon>
        <taxon>IRL clade</taxon>
        <taxon>Trifolieae</taxon>
        <taxon>Medicago</taxon>
    </lineage>
</organism>
<keyword evidence="2" id="KW-0328">Glycosyltransferase</keyword>
<evidence type="ECO:0000313" key="2">
    <source>
        <dbReference type="EMBL" id="RHN44883.1"/>
    </source>
</evidence>
<dbReference type="AlphaFoldDB" id="A0A396GWK2"/>
<reference evidence="3" key="1">
    <citation type="journal article" date="2018" name="Nat. Plants">
        <title>Whole-genome landscape of Medicago truncatula symbiotic genes.</title>
        <authorList>
            <person name="Pecrix Y."/>
            <person name="Staton S.E."/>
            <person name="Sallet E."/>
            <person name="Lelandais-Briere C."/>
            <person name="Moreau S."/>
            <person name="Carrere S."/>
            <person name="Blein T."/>
            <person name="Jardinaud M.F."/>
            <person name="Latrasse D."/>
            <person name="Zouine M."/>
            <person name="Zahm M."/>
            <person name="Kreplak J."/>
            <person name="Mayjonade B."/>
            <person name="Satge C."/>
            <person name="Perez M."/>
            <person name="Cauet S."/>
            <person name="Marande W."/>
            <person name="Chantry-Darmon C."/>
            <person name="Lopez-Roques C."/>
            <person name="Bouchez O."/>
            <person name="Berard A."/>
            <person name="Debelle F."/>
            <person name="Munos S."/>
            <person name="Bendahmane A."/>
            <person name="Berges H."/>
            <person name="Niebel A."/>
            <person name="Buitink J."/>
            <person name="Frugier F."/>
            <person name="Benhamed M."/>
            <person name="Crespi M."/>
            <person name="Gouzy J."/>
            <person name="Gamas P."/>
        </authorList>
    </citation>
    <scope>NUCLEOTIDE SEQUENCE [LARGE SCALE GENOMIC DNA]</scope>
    <source>
        <strain evidence="3">cv. Jemalong A17</strain>
    </source>
</reference>
<keyword evidence="1" id="KW-0812">Transmembrane</keyword>
<evidence type="ECO:0000313" key="3">
    <source>
        <dbReference type="Proteomes" id="UP000265566"/>
    </source>
</evidence>
<name>A0A396GWK2_MEDTR</name>
<dbReference type="InterPro" id="IPR050426">
    <property type="entry name" value="Glycosyltransferase_28"/>
</dbReference>
<dbReference type="PANTHER" id="PTHR48050">
    <property type="entry name" value="STEROL 3-BETA-GLUCOSYLTRANSFERASE"/>
    <property type="match status" value="1"/>
</dbReference>
<protein>
    <submittedName>
        <fullName evidence="2">Putative sterol 3-beta-glucosyltransferase</fullName>
        <ecNumber evidence="2">2.4.1.173</ecNumber>
    </submittedName>
</protein>
<dbReference type="Proteomes" id="UP000265566">
    <property type="component" value="Chromosome 7"/>
</dbReference>
<dbReference type="EC" id="2.4.1.173" evidence="2"/>
<keyword evidence="2" id="KW-0808">Transferase</keyword>
<dbReference type="PANTHER" id="PTHR48050:SF13">
    <property type="entry name" value="STEROL 3-BETA-GLUCOSYLTRANSFERASE UGT80A2"/>
    <property type="match status" value="1"/>
</dbReference>
<sequence length="113" mass="13161">MCNLLYIFKKLTQVILLSIKYIIFLFADWGPKIDVVGFCFLDLASNYEPPESLVKWLEDGDKPIYVGFGSLVSVFICIAYVSYPHDFYVLMIAWHFNDHFCKSFLYSLTHSLN</sequence>
<comment type="caution">
    <text evidence="2">The sequence shown here is derived from an EMBL/GenBank/DDBJ whole genome shotgun (WGS) entry which is preliminary data.</text>
</comment>
<dbReference type="GO" id="GO:0016906">
    <property type="term" value="F:sterol 3-beta-glucosyltransferase activity"/>
    <property type="evidence" value="ECO:0007669"/>
    <property type="project" value="UniProtKB-EC"/>
</dbReference>
<keyword evidence="1" id="KW-0472">Membrane</keyword>
<feature type="transmembrane region" description="Helical" evidence="1">
    <location>
        <begin position="64"/>
        <end position="83"/>
    </location>
</feature>
<dbReference type="EMBL" id="PSQE01000007">
    <property type="protein sequence ID" value="RHN44883.1"/>
    <property type="molecule type" value="Genomic_DNA"/>
</dbReference>